<feature type="transmembrane region" description="Helical" evidence="19">
    <location>
        <begin position="25"/>
        <end position="44"/>
    </location>
</feature>
<dbReference type="GO" id="GO:0046872">
    <property type="term" value="F:metal ion binding"/>
    <property type="evidence" value="ECO:0007669"/>
    <property type="project" value="UniProtKB-KW"/>
</dbReference>
<organism evidence="20 22">
    <name type="scientific">Exiguobacterium indicum</name>
    <dbReference type="NCBI Taxonomy" id="296995"/>
    <lineage>
        <taxon>Bacteria</taxon>
        <taxon>Bacillati</taxon>
        <taxon>Bacillota</taxon>
        <taxon>Bacilli</taxon>
        <taxon>Bacillales</taxon>
        <taxon>Bacillales Family XII. Incertae Sedis</taxon>
        <taxon>Exiguobacterium</taxon>
    </lineage>
</organism>
<evidence type="ECO:0000256" key="17">
    <source>
        <dbReference type="PIRSR" id="PIRSR600829-3"/>
    </source>
</evidence>
<dbReference type="CDD" id="cd14265">
    <property type="entry name" value="UDPK_IM_like"/>
    <property type="match status" value="1"/>
</dbReference>
<dbReference type="OrthoDB" id="9789934at2"/>
<evidence type="ECO:0000256" key="15">
    <source>
        <dbReference type="PIRSR" id="PIRSR600829-1"/>
    </source>
</evidence>
<dbReference type="Proteomes" id="UP001387110">
    <property type="component" value="Unassembled WGS sequence"/>
</dbReference>
<evidence type="ECO:0000256" key="8">
    <source>
        <dbReference type="ARBA" id="ARBA00022777"/>
    </source>
</evidence>
<evidence type="ECO:0000256" key="18">
    <source>
        <dbReference type="PIRSR" id="PIRSR600829-4"/>
    </source>
</evidence>
<evidence type="ECO:0000256" key="2">
    <source>
        <dbReference type="ARBA" id="ARBA00005967"/>
    </source>
</evidence>
<keyword evidence="7 17" id="KW-0547">Nucleotide-binding</keyword>
<evidence type="ECO:0000256" key="9">
    <source>
        <dbReference type="ARBA" id="ARBA00022840"/>
    </source>
</evidence>
<gene>
    <name evidence="20" type="ORF">AS033_07190</name>
    <name evidence="21" type="ORF">SZL87_08200</name>
</gene>
<evidence type="ECO:0000313" key="23">
    <source>
        <dbReference type="Proteomes" id="UP001387110"/>
    </source>
</evidence>
<keyword evidence="4" id="KW-0444">Lipid biosynthesis</keyword>
<evidence type="ECO:0000256" key="10">
    <source>
        <dbReference type="ARBA" id="ARBA00022989"/>
    </source>
</evidence>
<feature type="active site" description="Proton acceptor" evidence="15">
    <location>
        <position position="63"/>
    </location>
</feature>
<reference evidence="20 22" key="1">
    <citation type="journal article" date="2015" name="Int. J. Syst. Evol. Microbiol.">
        <title>Exiguobacterium enclense sp. nov., isolated from sediment.</title>
        <authorList>
            <person name="Dastager S.G."/>
            <person name="Mawlankar R."/>
            <person name="Sonalkar V.V."/>
            <person name="Thorat M.N."/>
            <person name="Mual P."/>
            <person name="Verma A."/>
            <person name="Krishnamurthi S."/>
            <person name="Tang S.K."/>
            <person name="Li W.J."/>
        </authorList>
    </citation>
    <scope>NUCLEOTIDE SEQUENCE [LARGE SCALE GENOMIC DNA]</scope>
    <source>
        <strain evidence="20 22">NIO-1109</strain>
    </source>
</reference>
<feature type="binding site" evidence="18">
    <location>
        <position position="22"/>
    </location>
    <ligand>
        <name>a divalent metal cation</name>
        <dbReference type="ChEBI" id="CHEBI:60240"/>
    </ligand>
</feature>
<dbReference type="EMBL" id="LNQL01000002">
    <property type="protein sequence ID" value="KSU49154.1"/>
    <property type="molecule type" value="Genomic_DNA"/>
</dbReference>
<evidence type="ECO:0000256" key="19">
    <source>
        <dbReference type="SAM" id="Phobius"/>
    </source>
</evidence>
<evidence type="ECO:0000256" key="14">
    <source>
        <dbReference type="ARBA" id="ARBA00023264"/>
    </source>
</evidence>
<dbReference type="Proteomes" id="UP000053797">
    <property type="component" value="Unassembled WGS sequence"/>
</dbReference>
<comment type="cofactor">
    <cofactor evidence="18">
        <name>Mg(2+)</name>
        <dbReference type="ChEBI" id="CHEBI:18420"/>
    </cofactor>
    <text evidence="18">Mn(2+), Zn(2+), Cd(2+) and Co(2+) support activity to lesser extents.</text>
</comment>
<evidence type="ECO:0000256" key="5">
    <source>
        <dbReference type="ARBA" id="ARBA00022679"/>
    </source>
</evidence>
<dbReference type="PANTHER" id="PTHR34299:SF1">
    <property type="entry name" value="DIACYLGLYCEROL KINASE"/>
    <property type="match status" value="1"/>
</dbReference>
<feature type="binding site" evidence="16">
    <location>
        <position position="92"/>
    </location>
    <ligand>
        <name>substrate</name>
    </ligand>
</feature>
<evidence type="ECO:0000256" key="1">
    <source>
        <dbReference type="ARBA" id="ARBA00004651"/>
    </source>
</evidence>
<feature type="transmembrane region" description="Helical" evidence="19">
    <location>
        <begin position="90"/>
        <end position="115"/>
    </location>
</feature>
<evidence type="ECO:0000256" key="3">
    <source>
        <dbReference type="ARBA" id="ARBA00022475"/>
    </source>
</evidence>
<dbReference type="Pfam" id="PF01219">
    <property type="entry name" value="DAGK_prokar"/>
    <property type="match status" value="1"/>
</dbReference>
<dbReference type="EMBL" id="JBAWKY010000002">
    <property type="protein sequence ID" value="MEI4462399.1"/>
    <property type="molecule type" value="Genomic_DNA"/>
</dbReference>
<keyword evidence="18" id="KW-0460">Magnesium</keyword>
<keyword evidence="14" id="KW-1208">Phospholipid metabolism</keyword>
<evidence type="ECO:0000313" key="20">
    <source>
        <dbReference type="EMBL" id="KSU49154.1"/>
    </source>
</evidence>
<dbReference type="Gene3D" id="1.10.287.3610">
    <property type="match status" value="1"/>
</dbReference>
<keyword evidence="3" id="KW-1003">Cell membrane</keyword>
<evidence type="ECO:0000256" key="4">
    <source>
        <dbReference type="ARBA" id="ARBA00022516"/>
    </source>
</evidence>
<dbReference type="GO" id="GO:0005886">
    <property type="term" value="C:plasma membrane"/>
    <property type="evidence" value="ECO:0007669"/>
    <property type="project" value="UniProtKB-SubCell"/>
</dbReference>
<keyword evidence="6 19" id="KW-0812">Transmembrane</keyword>
<accession>A0A0V8GG59</accession>
<feature type="binding site" evidence="16">
    <location>
        <position position="49"/>
    </location>
    <ligand>
        <name>substrate</name>
    </ligand>
</feature>
<feature type="binding site" evidence="17">
    <location>
        <position position="22"/>
    </location>
    <ligand>
        <name>ATP</name>
        <dbReference type="ChEBI" id="CHEBI:30616"/>
    </ligand>
</feature>
<keyword evidence="18" id="KW-0479">Metal-binding</keyword>
<reference evidence="21 23" key="2">
    <citation type="submission" date="2023-12" db="EMBL/GenBank/DDBJ databases">
        <authorList>
            <person name="Easwaran N."/>
            <person name="Lazarus H.P.S."/>
        </authorList>
    </citation>
    <scope>NUCLEOTIDE SEQUENCE [LARGE SCALE GENOMIC DNA]</scope>
    <source>
        <strain evidence="21 23">VIT-2023</strain>
    </source>
</reference>
<feature type="binding site" evidence="17">
    <location>
        <position position="70"/>
    </location>
    <ligand>
        <name>ATP</name>
        <dbReference type="ChEBI" id="CHEBI:30616"/>
    </ligand>
</feature>
<evidence type="ECO:0000256" key="13">
    <source>
        <dbReference type="ARBA" id="ARBA00023209"/>
    </source>
</evidence>
<dbReference type="InterPro" id="IPR036945">
    <property type="entry name" value="DAGK_sf"/>
</dbReference>
<sequence length="116" mass="12981">MKSWWQPFRHAMNGLRQSIREERHMKVHVTVGAIVLLVAFLLPLTSVERAILFLTVGIVISAEMFNTAFERVVDLVTQEWHPLAKAVKDIASGAVLVLALTSIAIALCIFIPYLVQ</sequence>
<dbReference type="RefSeq" id="WP_058265082.1">
    <property type="nucleotide sequence ID" value="NZ_JAVMJT010000001.1"/>
</dbReference>
<keyword evidence="12 19" id="KW-0472">Membrane</keyword>
<dbReference type="GO" id="GO:0016301">
    <property type="term" value="F:kinase activity"/>
    <property type="evidence" value="ECO:0007669"/>
    <property type="project" value="UniProtKB-KW"/>
</dbReference>
<evidence type="ECO:0000256" key="12">
    <source>
        <dbReference type="ARBA" id="ARBA00023136"/>
    </source>
</evidence>
<dbReference type="GO" id="GO:0005524">
    <property type="term" value="F:ATP binding"/>
    <property type="evidence" value="ECO:0007669"/>
    <property type="project" value="UniProtKB-KW"/>
</dbReference>
<comment type="subcellular location">
    <subcellularLocation>
        <location evidence="1">Cell membrane</location>
        <topology evidence="1">Multi-pass membrane protein</topology>
    </subcellularLocation>
</comment>
<evidence type="ECO:0000256" key="11">
    <source>
        <dbReference type="ARBA" id="ARBA00023098"/>
    </source>
</evidence>
<keyword evidence="9 17" id="KW-0067">ATP-binding</keyword>
<dbReference type="EC" id="2.7.1.-" evidence="21"/>
<feature type="binding site" evidence="17">
    <location>
        <begin position="79"/>
        <end position="81"/>
    </location>
    <ligand>
        <name>ATP</name>
        <dbReference type="ChEBI" id="CHEBI:30616"/>
    </ligand>
</feature>
<evidence type="ECO:0000313" key="21">
    <source>
        <dbReference type="EMBL" id="MEI4462399.1"/>
    </source>
</evidence>
<feature type="binding site" evidence="17">
    <location>
        <begin position="88"/>
        <end position="89"/>
    </location>
    <ligand>
        <name>ATP</name>
        <dbReference type="ChEBI" id="CHEBI:30616"/>
    </ligand>
</feature>
<keyword evidence="13" id="KW-0594">Phospholipid biosynthesis</keyword>
<dbReference type="GeneID" id="90835997"/>
<dbReference type="PANTHER" id="PTHR34299">
    <property type="entry name" value="DIACYLGLYCEROL KINASE"/>
    <property type="match status" value="1"/>
</dbReference>
<keyword evidence="5 21" id="KW-0808">Transferase</keyword>
<feature type="binding site" evidence="18">
    <location>
        <position position="70"/>
    </location>
    <ligand>
        <name>a divalent metal cation</name>
        <dbReference type="ChEBI" id="CHEBI:60240"/>
    </ligand>
</feature>
<evidence type="ECO:0000256" key="7">
    <source>
        <dbReference type="ARBA" id="ARBA00022741"/>
    </source>
</evidence>
<dbReference type="GO" id="GO:0008654">
    <property type="term" value="P:phospholipid biosynthetic process"/>
    <property type="evidence" value="ECO:0007669"/>
    <property type="project" value="UniProtKB-KW"/>
</dbReference>
<keyword evidence="8 20" id="KW-0418">Kinase</keyword>
<keyword evidence="11" id="KW-0443">Lipid metabolism</keyword>
<dbReference type="InterPro" id="IPR033717">
    <property type="entry name" value="UDPK"/>
</dbReference>
<protein>
    <submittedName>
        <fullName evidence="20 21">Diacylglycerol kinase</fullName>
        <ecNumber evidence="21">2.7.1.-</ecNumber>
    </submittedName>
</protein>
<keyword evidence="23" id="KW-1185">Reference proteome</keyword>
<name>A0A0V8GG59_9BACL</name>
<evidence type="ECO:0000256" key="6">
    <source>
        <dbReference type="ARBA" id="ARBA00022692"/>
    </source>
</evidence>
<evidence type="ECO:0000313" key="22">
    <source>
        <dbReference type="Proteomes" id="UP000053797"/>
    </source>
</evidence>
<comment type="similarity">
    <text evidence="2">Belongs to the bacterial diacylglycerol kinase family.</text>
</comment>
<feature type="transmembrane region" description="Helical" evidence="19">
    <location>
        <begin position="50"/>
        <end position="69"/>
    </location>
</feature>
<evidence type="ECO:0000256" key="16">
    <source>
        <dbReference type="PIRSR" id="PIRSR600829-2"/>
    </source>
</evidence>
<feature type="binding site" evidence="16">
    <location>
        <position position="63"/>
    </location>
    <ligand>
        <name>substrate</name>
    </ligand>
</feature>
<comment type="caution">
    <text evidence="20">The sequence shown here is derived from an EMBL/GenBank/DDBJ whole genome shotgun (WGS) entry which is preliminary data.</text>
</comment>
<dbReference type="InterPro" id="IPR000829">
    <property type="entry name" value="DAGK"/>
</dbReference>
<proteinExistence type="inferred from homology"/>
<dbReference type="AlphaFoldDB" id="A0A0V8GG59"/>
<keyword evidence="10 19" id="KW-1133">Transmembrane helix</keyword>